<dbReference type="Pfam" id="PF00112">
    <property type="entry name" value="Peptidase_C1"/>
    <property type="match status" value="1"/>
</dbReference>
<proteinExistence type="inferred from homology"/>
<dbReference type="EMBL" id="CAJPVJ010025094">
    <property type="protein sequence ID" value="CAG2178933.1"/>
    <property type="molecule type" value="Genomic_DNA"/>
</dbReference>
<dbReference type="PROSITE" id="PS00139">
    <property type="entry name" value="THIOL_PROTEASE_CYS"/>
    <property type="match status" value="1"/>
</dbReference>
<dbReference type="SMART" id="SM00645">
    <property type="entry name" value="Pept_C1"/>
    <property type="match status" value="1"/>
</dbReference>
<evidence type="ECO:0000256" key="7">
    <source>
        <dbReference type="ARBA" id="ARBA00023157"/>
    </source>
</evidence>
<evidence type="ECO:0000256" key="4">
    <source>
        <dbReference type="ARBA" id="ARBA00022801"/>
    </source>
</evidence>
<evidence type="ECO:0000256" key="5">
    <source>
        <dbReference type="ARBA" id="ARBA00022807"/>
    </source>
</evidence>
<dbReference type="PRINTS" id="PR00705">
    <property type="entry name" value="PAPAIN"/>
</dbReference>
<gene>
    <name evidence="9" type="ORF">ONB1V03_LOCUS18357</name>
</gene>
<keyword evidence="7" id="KW-1015">Disulfide bond</keyword>
<dbReference type="InterPro" id="IPR013128">
    <property type="entry name" value="Peptidase_C1A"/>
</dbReference>
<keyword evidence="5" id="KW-0788">Thiol protease</keyword>
<keyword evidence="4" id="KW-0378">Hydrolase</keyword>
<evidence type="ECO:0000256" key="1">
    <source>
        <dbReference type="ARBA" id="ARBA00008455"/>
    </source>
</evidence>
<name>A0A7R9MK92_9ACAR</name>
<dbReference type="GO" id="GO:0006508">
    <property type="term" value="P:proteolysis"/>
    <property type="evidence" value="ECO:0007669"/>
    <property type="project" value="UniProtKB-KW"/>
</dbReference>
<dbReference type="GO" id="GO:0008234">
    <property type="term" value="F:cysteine-type peptidase activity"/>
    <property type="evidence" value="ECO:0007669"/>
    <property type="project" value="UniProtKB-KW"/>
</dbReference>
<keyword evidence="10" id="KW-1185">Reference proteome</keyword>
<dbReference type="InterPro" id="IPR025661">
    <property type="entry name" value="Pept_asp_AS"/>
</dbReference>
<evidence type="ECO:0000256" key="6">
    <source>
        <dbReference type="ARBA" id="ARBA00023145"/>
    </source>
</evidence>
<reference evidence="9" key="1">
    <citation type="submission" date="2020-11" db="EMBL/GenBank/DDBJ databases">
        <authorList>
            <person name="Tran Van P."/>
        </authorList>
    </citation>
    <scope>NUCLEOTIDE SEQUENCE</scope>
</reference>
<organism evidence="9">
    <name type="scientific">Oppiella nova</name>
    <dbReference type="NCBI Taxonomy" id="334625"/>
    <lineage>
        <taxon>Eukaryota</taxon>
        <taxon>Metazoa</taxon>
        <taxon>Ecdysozoa</taxon>
        <taxon>Arthropoda</taxon>
        <taxon>Chelicerata</taxon>
        <taxon>Arachnida</taxon>
        <taxon>Acari</taxon>
        <taxon>Acariformes</taxon>
        <taxon>Sarcoptiformes</taxon>
        <taxon>Oribatida</taxon>
        <taxon>Brachypylina</taxon>
        <taxon>Oppioidea</taxon>
        <taxon>Oppiidae</taxon>
        <taxon>Oppiella</taxon>
    </lineage>
</organism>
<evidence type="ECO:0000313" key="9">
    <source>
        <dbReference type="EMBL" id="CAD7661797.1"/>
    </source>
</evidence>
<evidence type="ECO:0000313" key="10">
    <source>
        <dbReference type="Proteomes" id="UP000728032"/>
    </source>
</evidence>
<comment type="similarity">
    <text evidence="1">Belongs to the peptidase C1 family.</text>
</comment>
<keyword evidence="3" id="KW-0732">Signal</keyword>
<feature type="domain" description="Peptidase C1A papain C-terminal" evidence="8">
    <location>
        <begin position="25"/>
        <end position="273"/>
    </location>
</feature>
<sequence length="276" mass="30088">MMGVHKDNRRYRLPIHTHDTENLIIPDEFDSRTQWPNCPSISEVRDQGSCGSCWAFGAVEAMSDRICIASKGQTVVEVSAEDLVSCCHSCGFGCSGGFPGAAWSYWVGTGLVSGGLYNSHKGCQPYVIAACEHHTTGKLKPCGDIVPTPKCVHLCETGYNVSYSQDKHYGAKAYGIGSNPTQIQAELMANGPVEADFTVYSDFVTYKSGVYQRHSSQELGGHAIRILGWGVENSVPYWLAANSWNSDWGDQGYFKILRGRDECGIESDINAGLPKV</sequence>
<keyword evidence="6" id="KW-0865">Zymogen</keyword>
<accession>A0A7R9MK92</accession>
<dbReference type="AlphaFoldDB" id="A0A7R9MK92"/>
<dbReference type="InterPro" id="IPR000169">
    <property type="entry name" value="Pept_cys_AS"/>
</dbReference>
<evidence type="ECO:0000256" key="2">
    <source>
        <dbReference type="ARBA" id="ARBA00022670"/>
    </source>
</evidence>
<dbReference type="InterPro" id="IPR038765">
    <property type="entry name" value="Papain-like_cys_pep_sf"/>
</dbReference>
<evidence type="ECO:0000256" key="3">
    <source>
        <dbReference type="ARBA" id="ARBA00022729"/>
    </source>
</evidence>
<dbReference type="FunFam" id="3.90.70.10:FF:000031">
    <property type="entry name" value="Cathepsin B"/>
    <property type="match status" value="1"/>
</dbReference>
<dbReference type="EMBL" id="OC939919">
    <property type="protein sequence ID" value="CAD7661797.1"/>
    <property type="molecule type" value="Genomic_DNA"/>
</dbReference>
<dbReference type="InterPro" id="IPR000668">
    <property type="entry name" value="Peptidase_C1A_C"/>
</dbReference>
<dbReference type="PANTHER" id="PTHR12411">
    <property type="entry name" value="CYSTEINE PROTEASE FAMILY C1-RELATED"/>
    <property type="match status" value="1"/>
</dbReference>
<dbReference type="InterPro" id="IPR025660">
    <property type="entry name" value="Pept_his_AS"/>
</dbReference>
<dbReference type="CDD" id="cd02620">
    <property type="entry name" value="Peptidase_C1A_CathepsinB"/>
    <property type="match status" value="1"/>
</dbReference>
<dbReference type="PROSITE" id="PS00639">
    <property type="entry name" value="THIOL_PROTEASE_HIS"/>
    <property type="match status" value="1"/>
</dbReference>
<dbReference type="PROSITE" id="PS00640">
    <property type="entry name" value="THIOL_PROTEASE_ASN"/>
    <property type="match status" value="1"/>
</dbReference>
<keyword evidence="2" id="KW-0645">Protease</keyword>
<dbReference type="Gene3D" id="3.90.70.10">
    <property type="entry name" value="Cysteine proteinases"/>
    <property type="match status" value="1"/>
</dbReference>
<dbReference type="SUPFAM" id="SSF54001">
    <property type="entry name" value="Cysteine proteinases"/>
    <property type="match status" value="1"/>
</dbReference>
<dbReference type="OrthoDB" id="640249at2759"/>
<evidence type="ECO:0000259" key="8">
    <source>
        <dbReference type="SMART" id="SM00645"/>
    </source>
</evidence>
<dbReference type="Proteomes" id="UP000728032">
    <property type="component" value="Unassembled WGS sequence"/>
</dbReference>
<protein>
    <recommendedName>
        <fullName evidence="8">Peptidase C1A papain C-terminal domain-containing protein</fullName>
    </recommendedName>
</protein>